<dbReference type="KEGG" id="ppp:112273520"/>
<evidence type="ECO:0000313" key="2">
    <source>
        <dbReference type="EnsemblPlants" id="Pp3c20_7510V3.1"/>
    </source>
</evidence>
<dbReference type="Gramene" id="Pp3c20_7510V3.2">
    <property type="protein sequence ID" value="Pp3c20_7510V3.2"/>
    <property type="gene ID" value="Pp3c20_7510"/>
</dbReference>
<evidence type="ECO:0000313" key="3">
    <source>
        <dbReference type="Proteomes" id="UP000006727"/>
    </source>
</evidence>
<organism evidence="1">
    <name type="scientific">Physcomitrium patens</name>
    <name type="common">Spreading-leaved earth moss</name>
    <name type="synonym">Physcomitrella patens</name>
    <dbReference type="NCBI Taxonomy" id="3218"/>
    <lineage>
        <taxon>Eukaryota</taxon>
        <taxon>Viridiplantae</taxon>
        <taxon>Streptophyta</taxon>
        <taxon>Embryophyta</taxon>
        <taxon>Bryophyta</taxon>
        <taxon>Bryophytina</taxon>
        <taxon>Bryopsida</taxon>
        <taxon>Funariidae</taxon>
        <taxon>Funariales</taxon>
        <taxon>Funariaceae</taxon>
        <taxon>Physcomitrium</taxon>
    </lineage>
</organism>
<dbReference type="Proteomes" id="UP000006727">
    <property type="component" value="Chromosome 20"/>
</dbReference>
<keyword evidence="3" id="KW-1185">Reference proteome</keyword>
<dbReference type="PANTHER" id="PTHR33384">
    <property type="entry name" value="EXPRESSED PROTEIN"/>
    <property type="match status" value="1"/>
</dbReference>
<reference evidence="1 3" key="2">
    <citation type="journal article" date="2018" name="Plant J.">
        <title>The Physcomitrella patens chromosome-scale assembly reveals moss genome structure and evolution.</title>
        <authorList>
            <person name="Lang D."/>
            <person name="Ullrich K.K."/>
            <person name="Murat F."/>
            <person name="Fuchs J."/>
            <person name="Jenkins J."/>
            <person name="Haas F.B."/>
            <person name="Piednoel M."/>
            <person name="Gundlach H."/>
            <person name="Van Bel M."/>
            <person name="Meyberg R."/>
            <person name="Vives C."/>
            <person name="Morata J."/>
            <person name="Symeonidi A."/>
            <person name="Hiss M."/>
            <person name="Muchero W."/>
            <person name="Kamisugi Y."/>
            <person name="Saleh O."/>
            <person name="Blanc G."/>
            <person name="Decker E.L."/>
            <person name="van Gessel N."/>
            <person name="Grimwood J."/>
            <person name="Hayes R.D."/>
            <person name="Graham S.W."/>
            <person name="Gunter L.E."/>
            <person name="McDaniel S.F."/>
            <person name="Hoernstein S.N.W."/>
            <person name="Larsson A."/>
            <person name="Li F.W."/>
            <person name="Perroud P.F."/>
            <person name="Phillips J."/>
            <person name="Ranjan P."/>
            <person name="Rokshar D.S."/>
            <person name="Rothfels C.J."/>
            <person name="Schneider L."/>
            <person name="Shu S."/>
            <person name="Stevenson D.W."/>
            <person name="Thummler F."/>
            <person name="Tillich M."/>
            <person name="Villarreal Aguilar J.C."/>
            <person name="Widiez T."/>
            <person name="Wong G.K."/>
            <person name="Wymore A."/>
            <person name="Zhang Y."/>
            <person name="Zimmer A.D."/>
            <person name="Quatrano R.S."/>
            <person name="Mayer K.F.X."/>
            <person name="Goodstein D."/>
            <person name="Casacuberta J.M."/>
            <person name="Vandepoele K."/>
            <person name="Reski R."/>
            <person name="Cuming A.C."/>
            <person name="Tuskan G.A."/>
            <person name="Maumus F."/>
            <person name="Salse J."/>
            <person name="Schmutz J."/>
            <person name="Rensing S.A."/>
        </authorList>
    </citation>
    <scope>NUCLEOTIDE SEQUENCE [LARGE SCALE GENOMIC DNA]</scope>
    <source>
        <strain evidence="2 3">cv. Gransden 2004</strain>
    </source>
</reference>
<accession>A0A2K1IUG2</accession>
<sequence>MNERRRPLSGFRVEGNDEEVICPKPRRPTNVSCPVNELMKPPRRRRGQATVRTEGDAGFELLDILLSKGGCGDVSNFGCSPPYFCGSPPSRSGNPLIHDVQFLQRAQSVLSHQVSGRGPKSFGGNPMVRVEGFASGGADSRSRVSALA</sequence>
<reference evidence="1 3" key="1">
    <citation type="journal article" date="2008" name="Science">
        <title>The Physcomitrella genome reveals evolutionary insights into the conquest of land by plants.</title>
        <authorList>
            <person name="Rensing S."/>
            <person name="Lang D."/>
            <person name="Zimmer A."/>
            <person name="Terry A."/>
            <person name="Salamov A."/>
            <person name="Shapiro H."/>
            <person name="Nishiyama T."/>
            <person name="Perroud P.-F."/>
            <person name="Lindquist E."/>
            <person name="Kamisugi Y."/>
            <person name="Tanahashi T."/>
            <person name="Sakakibara K."/>
            <person name="Fujita T."/>
            <person name="Oishi K."/>
            <person name="Shin-I T."/>
            <person name="Kuroki Y."/>
            <person name="Toyoda A."/>
            <person name="Suzuki Y."/>
            <person name="Hashimoto A."/>
            <person name="Yamaguchi K."/>
            <person name="Sugano A."/>
            <person name="Kohara Y."/>
            <person name="Fujiyama A."/>
            <person name="Anterola A."/>
            <person name="Aoki S."/>
            <person name="Ashton N."/>
            <person name="Barbazuk W.B."/>
            <person name="Barker E."/>
            <person name="Bennetzen J."/>
            <person name="Bezanilla M."/>
            <person name="Blankenship R."/>
            <person name="Cho S.H."/>
            <person name="Dutcher S."/>
            <person name="Estelle M."/>
            <person name="Fawcett J.A."/>
            <person name="Gundlach H."/>
            <person name="Hanada K."/>
            <person name="Heyl A."/>
            <person name="Hicks K.A."/>
            <person name="Hugh J."/>
            <person name="Lohr M."/>
            <person name="Mayer K."/>
            <person name="Melkozernov A."/>
            <person name="Murata T."/>
            <person name="Nelson D."/>
            <person name="Pils B."/>
            <person name="Prigge M."/>
            <person name="Reiss B."/>
            <person name="Renner T."/>
            <person name="Rombauts S."/>
            <person name="Rushton P."/>
            <person name="Sanderfoot A."/>
            <person name="Schween G."/>
            <person name="Shiu S.-H."/>
            <person name="Stueber K."/>
            <person name="Theodoulou F.L."/>
            <person name="Tu H."/>
            <person name="Van de Peer Y."/>
            <person name="Verrier P.J."/>
            <person name="Waters E."/>
            <person name="Wood A."/>
            <person name="Yang L."/>
            <person name="Cove D."/>
            <person name="Cuming A."/>
            <person name="Hasebe M."/>
            <person name="Lucas S."/>
            <person name="Mishler D.B."/>
            <person name="Reski R."/>
            <person name="Grigoriev I."/>
            <person name="Quatrano R.S."/>
            <person name="Boore J.L."/>
        </authorList>
    </citation>
    <scope>NUCLEOTIDE SEQUENCE [LARGE SCALE GENOMIC DNA]</scope>
    <source>
        <strain evidence="2 3">cv. Gransden 2004</strain>
    </source>
</reference>
<reference evidence="2" key="3">
    <citation type="submission" date="2020-12" db="UniProtKB">
        <authorList>
            <consortium name="EnsemblPlants"/>
        </authorList>
    </citation>
    <scope>IDENTIFICATION</scope>
</reference>
<dbReference type="Gramene" id="Pp3c20_7510V3.1">
    <property type="protein sequence ID" value="Pp3c20_7510V3.1"/>
    <property type="gene ID" value="Pp3c20_7510"/>
</dbReference>
<dbReference type="EnsemblPlants" id="Pp3c20_7510V3.1">
    <property type="protein sequence ID" value="Pp3c20_7510V3.1"/>
    <property type="gene ID" value="Pp3c20_7510"/>
</dbReference>
<protein>
    <submittedName>
        <fullName evidence="1 2">Uncharacterized protein</fullName>
    </submittedName>
</protein>
<name>A0A2K1IUG2_PHYPA</name>
<dbReference type="EMBL" id="ABEU02000020">
    <property type="protein sequence ID" value="PNR32910.1"/>
    <property type="molecule type" value="Genomic_DNA"/>
</dbReference>
<gene>
    <name evidence="2" type="primary">LOC112273520</name>
    <name evidence="1" type="ORF">PHYPA_024853</name>
</gene>
<dbReference type="FunCoup" id="A0A2K1IUG2">
    <property type="interactions" value="1961"/>
</dbReference>
<dbReference type="PANTHER" id="PTHR33384:SF1">
    <property type="entry name" value="EXPRESSED PROTEIN"/>
    <property type="match status" value="1"/>
</dbReference>
<dbReference type="RefSeq" id="XP_024358182.1">
    <property type="nucleotide sequence ID" value="XM_024502414.2"/>
</dbReference>
<dbReference type="AlphaFoldDB" id="A0A2K1IUG2"/>
<dbReference type="GeneID" id="112273520"/>
<dbReference type="EnsemblPlants" id="Pp3c20_7510V3.2">
    <property type="protein sequence ID" value="Pp3c20_7510V3.2"/>
    <property type="gene ID" value="Pp3c20_7510"/>
</dbReference>
<proteinExistence type="predicted"/>
<dbReference type="OrthoDB" id="1917254at2759"/>
<evidence type="ECO:0000313" key="1">
    <source>
        <dbReference type="EMBL" id="PNR32910.1"/>
    </source>
</evidence>